<feature type="non-terminal residue" evidence="12">
    <location>
        <position position="1"/>
    </location>
</feature>
<evidence type="ECO:0000256" key="3">
    <source>
        <dbReference type="ARBA" id="ARBA00022475"/>
    </source>
</evidence>
<evidence type="ECO:0008006" key="13">
    <source>
        <dbReference type="Google" id="ProtNLM"/>
    </source>
</evidence>
<accession>A0A0F8YIS9</accession>
<keyword evidence="3" id="KW-1003">Cell membrane</keyword>
<dbReference type="EMBL" id="LAZR01053184">
    <property type="protein sequence ID" value="KKK81298.1"/>
    <property type="molecule type" value="Genomic_DNA"/>
</dbReference>
<name>A0A0F8YIS9_9ZZZZ</name>
<comment type="subcellular location">
    <subcellularLocation>
        <location evidence="1">Cell membrane</location>
        <topology evidence="1">Multi-pass membrane protein</topology>
    </subcellularLocation>
</comment>
<keyword evidence="2" id="KW-0813">Transport</keyword>
<evidence type="ECO:0000256" key="1">
    <source>
        <dbReference type="ARBA" id="ARBA00004651"/>
    </source>
</evidence>
<evidence type="ECO:0000256" key="4">
    <source>
        <dbReference type="ARBA" id="ARBA00022617"/>
    </source>
</evidence>
<feature type="transmembrane region" description="Helical" evidence="11">
    <location>
        <begin position="127"/>
        <end position="146"/>
    </location>
</feature>
<evidence type="ECO:0000256" key="6">
    <source>
        <dbReference type="ARBA" id="ARBA00022723"/>
    </source>
</evidence>
<evidence type="ECO:0000256" key="8">
    <source>
        <dbReference type="ARBA" id="ARBA00022989"/>
    </source>
</evidence>
<comment type="caution">
    <text evidence="12">The sequence shown here is derived from an EMBL/GenBank/DDBJ whole genome shotgun (WGS) entry which is preliminary data.</text>
</comment>
<evidence type="ECO:0000256" key="2">
    <source>
        <dbReference type="ARBA" id="ARBA00022448"/>
    </source>
</evidence>
<keyword evidence="4" id="KW-0349">Heme</keyword>
<feature type="transmembrane region" description="Helical" evidence="11">
    <location>
        <begin position="20"/>
        <end position="39"/>
    </location>
</feature>
<keyword evidence="5 11" id="KW-0812">Transmembrane</keyword>
<protein>
    <recommendedName>
        <fullName evidence="13">Cytochrome ubiquinol oxidase subunit I</fullName>
    </recommendedName>
</protein>
<feature type="transmembrane region" description="Helical" evidence="11">
    <location>
        <begin position="217"/>
        <end position="245"/>
    </location>
</feature>
<dbReference type="GO" id="GO:0005886">
    <property type="term" value="C:plasma membrane"/>
    <property type="evidence" value="ECO:0007669"/>
    <property type="project" value="UniProtKB-SubCell"/>
</dbReference>
<keyword evidence="10 11" id="KW-0472">Membrane</keyword>
<keyword evidence="8 11" id="KW-1133">Transmembrane helix</keyword>
<dbReference type="AlphaFoldDB" id="A0A0F8YIS9"/>
<evidence type="ECO:0000256" key="5">
    <source>
        <dbReference type="ARBA" id="ARBA00022692"/>
    </source>
</evidence>
<evidence type="ECO:0000256" key="7">
    <source>
        <dbReference type="ARBA" id="ARBA00022982"/>
    </source>
</evidence>
<dbReference type="GO" id="GO:0070069">
    <property type="term" value="C:cytochrome complex"/>
    <property type="evidence" value="ECO:0007669"/>
    <property type="project" value="InterPro"/>
</dbReference>
<keyword evidence="6" id="KW-0479">Metal-binding</keyword>
<evidence type="ECO:0000256" key="11">
    <source>
        <dbReference type="SAM" id="Phobius"/>
    </source>
</evidence>
<dbReference type="GO" id="GO:0019646">
    <property type="term" value="P:aerobic electron transport chain"/>
    <property type="evidence" value="ECO:0007669"/>
    <property type="project" value="InterPro"/>
</dbReference>
<organism evidence="12">
    <name type="scientific">marine sediment metagenome</name>
    <dbReference type="NCBI Taxonomy" id="412755"/>
    <lineage>
        <taxon>unclassified sequences</taxon>
        <taxon>metagenomes</taxon>
        <taxon>ecological metagenomes</taxon>
    </lineage>
</organism>
<feature type="transmembrane region" description="Helical" evidence="11">
    <location>
        <begin position="188"/>
        <end position="205"/>
    </location>
</feature>
<evidence type="ECO:0000256" key="10">
    <source>
        <dbReference type="ARBA" id="ARBA00023136"/>
    </source>
</evidence>
<gene>
    <name evidence="12" type="ORF">LCGC14_2814860</name>
</gene>
<dbReference type="InterPro" id="IPR002585">
    <property type="entry name" value="Cyt-d_ubiquinol_oxidase_su_1"/>
</dbReference>
<evidence type="ECO:0000256" key="9">
    <source>
        <dbReference type="ARBA" id="ARBA00023004"/>
    </source>
</evidence>
<feature type="non-terminal residue" evidence="12">
    <location>
        <position position="405"/>
    </location>
</feature>
<dbReference type="GO" id="GO:0046872">
    <property type="term" value="F:metal ion binding"/>
    <property type="evidence" value="ECO:0007669"/>
    <property type="project" value="UniProtKB-KW"/>
</dbReference>
<feature type="transmembrane region" description="Helical" evidence="11">
    <location>
        <begin position="51"/>
        <end position="80"/>
    </location>
</feature>
<dbReference type="Pfam" id="PF01654">
    <property type="entry name" value="Cyt_bd_oxida_I"/>
    <property type="match status" value="1"/>
</dbReference>
<evidence type="ECO:0000313" key="12">
    <source>
        <dbReference type="EMBL" id="KKK81298.1"/>
    </source>
</evidence>
<feature type="transmembrane region" description="Helical" evidence="11">
    <location>
        <begin position="325"/>
        <end position="351"/>
    </location>
</feature>
<feature type="transmembrane region" description="Helical" evidence="11">
    <location>
        <begin position="294"/>
        <end position="313"/>
    </location>
</feature>
<feature type="transmembrane region" description="Helical" evidence="11">
    <location>
        <begin position="92"/>
        <end position="115"/>
    </location>
</feature>
<dbReference type="GO" id="GO:0009055">
    <property type="term" value="F:electron transfer activity"/>
    <property type="evidence" value="ECO:0007669"/>
    <property type="project" value="InterPro"/>
</dbReference>
<keyword evidence="9" id="KW-0408">Iron</keyword>
<proteinExistence type="predicted"/>
<feature type="transmembrane region" description="Helical" evidence="11">
    <location>
        <begin position="363"/>
        <end position="382"/>
    </location>
</feature>
<keyword evidence="7" id="KW-0249">Electron transport</keyword>
<sequence>IETPVFPRWIWMEEITYSHIPIATIITAFMVLAPIYEYIGYRRKDPRFERLAKGLIWFVMILFSPGAALGTGIAVFIIGAYPEFWSRWANLFFWPLIWQFGFFLLEVSFLFFGYYLTWQIWSKRKRLHIAMGAAAAACGLLVQLVWDSLGGYMLTPGAAPLPAVDQPGGLSVRALMNPSFPFLFTHRFFGNISYAMLLTGGVLALRWMRAKDPKDKAYFDFAANLTFAVGLLAFFAMPVIGWFYARVIQAEAPIAFAAIMGGHTAPHFTVKMGLILGMLLLAGTYLCARHRKKALPVAVTAGTVGLVWVVWIHPPLDWVGGRPELWKPVAMAVLAAMAGATGDAPLTIAGLGLRNAARRPGRSLAVVALLACGSFLIVAVGANRLDASAGAADRASGTGGFALLG</sequence>
<reference evidence="12" key="1">
    <citation type="journal article" date="2015" name="Nature">
        <title>Complex archaea that bridge the gap between prokaryotes and eukaryotes.</title>
        <authorList>
            <person name="Spang A."/>
            <person name="Saw J.H."/>
            <person name="Jorgensen S.L."/>
            <person name="Zaremba-Niedzwiedzka K."/>
            <person name="Martijn J."/>
            <person name="Lind A.E."/>
            <person name="van Eijk R."/>
            <person name="Schleper C."/>
            <person name="Guy L."/>
            <person name="Ettema T.J."/>
        </authorList>
    </citation>
    <scope>NUCLEOTIDE SEQUENCE</scope>
</reference>
<feature type="transmembrane region" description="Helical" evidence="11">
    <location>
        <begin position="265"/>
        <end position="287"/>
    </location>
</feature>